<sequence>MADGRPAAVARASLCLGVLVVALAVGLRDDLRWIARGAGVGLLLAVVTAVVLAVPTLDLRRDPDPQPSGPGRAPCFSGTECDAAG</sequence>
<accession>A0A371P2F4</accession>
<proteinExistence type="predicted"/>
<dbReference type="EMBL" id="QUBR01000002">
    <property type="protein sequence ID" value="REK70133.1"/>
    <property type="molecule type" value="Genomic_DNA"/>
</dbReference>
<dbReference type="AlphaFoldDB" id="A0A371P2F4"/>
<keyword evidence="2" id="KW-0472">Membrane</keyword>
<keyword evidence="2" id="KW-1133">Transmembrane helix</keyword>
<name>A0A371P2F4_9ACTN</name>
<protein>
    <submittedName>
        <fullName evidence="3">Uncharacterized protein</fullName>
    </submittedName>
</protein>
<dbReference type="RefSeq" id="WP_119704731.1">
    <property type="nucleotide sequence ID" value="NZ_JBHSOI010000002.1"/>
</dbReference>
<reference evidence="3 4" key="1">
    <citation type="submission" date="2018-08" db="EMBL/GenBank/DDBJ databases">
        <title>Aeromicrobium sp. M2KJ-4, whole genome shotgun sequence.</title>
        <authorList>
            <person name="Tuo L."/>
        </authorList>
    </citation>
    <scope>NUCLEOTIDE SEQUENCE [LARGE SCALE GENOMIC DNA]</scope>
    <source>
        <strain evidence="3 4">M2KJ-4</strain>
    </source>
</reference>
<evidence type="ECO:0000313" key="4">
    <source>
        <dbReference type="Proteomes" id="UP000265581"/>
    </source>
</evidence>
<evidence type="ECO:0000256" key="1">
    <source>
        <dbReference type="SAM" id="MobiDB-lite"/>
    </source>
</evidence>
<evidence type="ECO:0000313" key="3">
    <source>
        <dbReference type="EMBL" id="REK70133.1"/>
    </source>
</evidence>
<evidence type="ECO:0000256" key="2">
    <source>
        <dbReference type="SAM" id="Phobius"/>
    </source>
</evidence>
<keyword evidence="4" id="KW-1185">Reference proteome</keyword>
<feature type="transmembrane region" description="Helical" evidence="2">
    <location>
        <begin position="33"/>
        <end position="54"/>
    </location>
</feature>
<comment type="caution">
    <text evidence="3">The sequence shown here is derived from an EMBL/GenBank/DDBJ whole genome shotgun (WGS) entry which is preliminary data.</text>
</comment>
<organism evidence="3 4">
    <name type="scientific">Aeromicrobium endophyticum</name>
    <dbReference type="NCBI Taxonomy" id="2292704"/>
    <lineage>
        <taxon>Bacteria</taxon>
        <taxon>Bacillati</taxon>
        <taxon>Actinomycetota</taxon>
        <taxon>Actinomycetes</taxon>
        <taxon>Propionibacteriales</taxon>
        <taxon>Nocardioidaceae</taxon>
        <taxon>Aeromicrobium</taxon>
    </lineage>
</organism>
<feature type="transmembrane region" description="Helical" evidence="2">
    <location>
        <begin position="7"/>
        <end position="27"/>
    </location>
</feature>
<gene>
    <name evidence="3" type="ORF">DX116_13255</name>
</gene>
<feature type="region of interest" description="Disordered" evidence="1">
    <location>
        <begin position="60"/>
        <end position="85"/>
    </location>
</feature>
<keyword evidence="2" id="KW-0812">Transmembrane</keyword>
<dbReference type="Proteomes" id="UP000265581">
    <property type="component" value="Unassembled WGS sequence"/>
</dbReference>